<comment type="caution">
    <text evidence="1">The sequence shown here is derived from an EMBL/GenBank/DDBJ whole genome shotgun (WGS) entry which is preliminary data.</text>
</comment>
<sequence>MLPSVGVLLVAAAAVAAAGITAGVAATLALAVAAGVAVGGRPAPLRFGQRHRGREEDPAVRGQLLRPALLVLPSTLSGLFLLSFRPLLHRRVGGDFQQPVAVPVVAVKRPGAVFLLHLGQPPRRVVAVGGEKLPVLVRRDQVARRVVVVGEGGIGQGPAN</sequence>
<dbReference type="EMBL" id="RKRE01000002">
    <property type="protein sequence ID" value="RPF46826.1"/>
    <property type="molecule type" value="Genomic_DNA"/>
</dbReference>
<dbReference type="Proteomes" id="UP000282654">
    <property type="component" value="Unassembled WGS sequence"/>
</dbReference>
<name>A0A3N5ANQ7_9THEO</name>
<organism evidence="1 2">
    <name type="scientific">Thermodesulfitimonas autotrophica</name>
    <dbReference type="NCBI Taxonomy" id="1894989"/>
    <lineage>
        <taxon>Bacteria</taxon>
        <taxon>Bacillati</taxon>
        <taxon>Bacillota</taxon>
        <taxon>Clostridia</taxon>
        <taxon>Thermoanaerobacterales</taxon>
        <taxon>Thermoanaerobacteraceae</taxon>
        <taxon>Thermodesulfitimonas</taxon>
    </lineage>
</organism>
<proteinExistence type="predicted"/>
<keyword evidence="2" id="KW-1185">Reference proteome</keyword>
<accession>A0A3N5ANQ7</accession>
<protein>
    <submittedName>
        <fullName evidence="1">Uncharacterized protein</fullName>
    </submittedName>
</protein>
<reference evidence="1 2" key="1">
    <citation type="submission" date="2018-11" db="EMBL/GenBank/DDBJ databases">
        <title>Genomic Encyclopedia of Type Strains, Phase IV (KMG-IV): sequencing the most valuable type-strain genomes for metagenomic binning, comparative biology and taxonomic classification.</title>
        <authorList>
            <person name="Goeker M."/>
        </authorList>
    </citation>
    <scope>NUCLEOTIDE SEQUENCE [LARGE SCALE GENOMIC DNA]</scope>
    <source>
        <strain evidence="1 2">DSM 102936</strain>
    </source>
</reference>
<evidence type="ECO:0000313" key="1">
    <source>
        <dbReference type="EMBL" id="RPF46826.1"/>
    </source>
</evidence>
<evidence type="ECO:0000313" key="2">
    <source>
        <dbReference type="Proteomes" id="UP000282654"/>
    </source>
</evidence>
<dbReference type="AlphaFoldDB" id="A0A3N5ANQ7"/>
<gene>
    <name evidence="1" type="ORF">EDD75_1085</name>
</gene>